<dbReference type="Gramene" id="Ma04_t18270.1">
    <property type="protein sequence ID" value="Ma04_p18270.1"/>
    <property type="gene ID" value="Ma04_g18270"/>
</dbReference>
<dbReference type="Gene3D" id="3.40.462.10">
    <property type="entry name" value="FAD-linked oxidases, C-terminal domain"/>
    <property type="match status" value="1"/>
</dbReference>
<dbReference type="GO" id="GO:0009690">
    <property type="term" value="P:cytokinin metabolic process"/>
    <property type="evidence" value="ECO:0007669"/>
    <property type="project" value="InterPro"/>
</dbReference>
<dbReference type="AlphaFoldDB" id="A0A804IR23"/>
<evidence type="ECO:0000313" key="8">
    <source>
        <dbReference type="Proteomes" id="UP000012960"/>
    </source>
</evidence>
<evidence type="ECO:0000256" key="1">
    <source>
        <dbReference type="ARBA" id="ARBA00001974"/>
    </source>
</evidence>
<feature type="domain" description="Cytokinin dehydrogenase 1 FAD/cytokinin binding" evidence="6">
    <location>
        <begin position="75"/>
        <end position="218"/>
    </location>
</feature>
<evidence type="ECO:0000256" key="3">
    <source>
        <dbReference type="ARBA" id="ARBA00022630"/>
    </source>
</evidence>
<dbReference type="InterPro" id="IPR050432">
    <property type="entry name" value="FAD-linked_Oxidoreductases_BP"/>
</dbReference>
<keyword evidence="3" id="KW-0285">Flavoprotein</keyword>
<dbReference type="InterPro" id="IPR016170">
    <property type="entry name" value="Cytok_DH_C_sf"/>
</dbReference>
<dbReference type="InterPro" id="IPR016164">
    <property type="entry name" value="FAD-linked_Oxase-like_C"/>
</dbReference>
<evidence type="ECO:0000256" key="2">
    <source>
        <dbReference type="ARBA" id="ARBA00005466"/>
    </source>
</evidence>
<dbReference type="GO" id="GO:0016491">
    <property type="term" value="F:oxidoreductase activity"/>
    <property type="evidence" value="ECO:0000318"/>
    <property type="project" value="GO_Central"/>
</dbReference>
<organism evidence="7 8">
    <name type="scientific">Musa acuminata subsp. malaccensis</name>
    <name type="common">Wild banana</name>
    <name type="synonym">Musa malaccensis</name>
    <dbReference type="NCBI Taxonomy" id="214687"/>
    <lineage>
        <taxon>Eukaryota</taxon>
        <taxon>Viridiplantae</taxon>
        <taxon>Streptophyta</taxon>
        <taxon>Embryophyta</taxon>
        <taxon>Tracheophyta</taxon>
        <taxon>Spermatophyta</taxon>
        <taxon>Magnoliopsida</taxon>
        <taxon>Liliopsida</taxon>
        <taxon>Zingiberales</taxon>
        <taxon>Musaceae</taxon>
        <taxon>Musa</taxon>
    </lineage>
</organism>
<reference evidence="7" key="1">
    <citation type="submission" date="2021-05" db="UniProtKB">
        <authorList>
            <consortium name="EnsemblPlants"/>
        </authorList>
    </citation>
    <scope>IDENTIFICATION</scope>
    <source>
        <strain evidence="7">subsp. malaccensis</strain>
    </source>
</reference>
<keyword evidence="8" id="KW-1185">Reference proteome</keyword>
<dbReference type="PANTHER" id="PTHR13878">
    <property type="entry name" value="GULONOLACTONE OXIDASE"/>
    <property type="match status" value="1"/>
</dbReference>
<evidence type="ECO:0000256" key="4">
    <source>
        <dbReference type="ARBA" id="ARBA00022827"/>
    </source>
</evidence>
<keyword evidence="4" id="KW-0274">FAD</keyword>
<dbReference type="InterPro" id="IPR016169">
    <property type="entry name" value="FAD-bd_PCMH_sub2"/>
</dbReference>
<sequence length="248" mass="26724">MGQVVQDGGGARSDEGGWKGELITCSDENNSELFHGVLGGLGQFGIITRARIALEPAPKRGLKTRSSSSLSIGAEPSQRFDYVEGFVVVDDGLINNRRSSFFSPKNPVKISSVGATGGVLYCLEMAKNYDDSAADSIDEVVEALWDKLSYIPASVFTTDLPYVDFLDRVHGPELQLRANGMWELPHPWLNLFLPASRIVDLDLGIRRNSTGGPILIYPNIACLVCLPCLACMHAALATLASSLMNAHG</sequence>
<dbReference type="InParanoid" id="A0A804IR23"/>
<keyword evidence="5" id="KW-0560">Oxidoreductase</keyword>
<dbReference type="GO" id="GO:0050660">
    <property type="term" value="F:flavin adenine dinucleotide binding"/>
    <property type="evidence" value="ECO:0007669"/>
    <property type="project" value="InterPro"/>
</dbReference>
<dbReference type="Proteomes" id="UP000012960">
    <property type="component" value="Unplaced"/>
</dbReference>
<accession>A0A804IR23</accession>
<evidence type="ECO:0000256" key="5">
    <source>
        <dbReference type="ARBA" id="ARBA00023002"/>
    </source>
</evidence>
<dbReference type="GO" id="GO:0019139">
    <property type="term" value="F:cytokinin dehydrogenase activity"/>
    <property type="evidence" value="ECO:0007669"/>
    <property type="project" value="InterPro"/>
</dbReference>
<evidence type="ECO:0000313" key="7">
    <source>
        <dbReference type="EnsemblPlants" id="Ma04_p18270.1"/>
    </source>
</evidence>
<comment type="cofactor">
    <cofactor evidence="1">
        <name>FAD</name>
        <dbReference type="ChEBI" id="CHEBI:57692"/>
    </cofactor>
</comment>
<dbReference type="OMA" id="RANGMWE"/>
<dbReference type="Pfam" id="PF09265">
    <property type="entry name" value="Cytokin-bind"/>
    <property type="match status" value="1"/>
</dbReference>
<dbReference type="InterPro" id="IPR015345">
    <property type="entry name" value="Cytokinin_DH_FAD/cytokin-bd"/>
</dbReference>
<dbReference type="EnsemblPlants" id="Ma04_t18270.1">
    <property type="protein sequence ID" value="Ma04_p18270.1"/>
    <property type="gene ID" value="Ma04_g18270"/>
</dbReference>
<dbReference type="Gene3D" id="3.30.465.10">
    <property type="match status" value="1"/>
</dbReference>
<name>A0A804IR23_MUSAM</name>
<comment type="similarity">
    <text evidence="2">Belongs to the oxygen-dependent FAD-linked oxidoreductase family.</text>
</comment>
<dbReference type="SUPFAM" id="SSF55103">
    <property type="entry name" value="FAD-linked oxidases, C-terminal domain"/>
    <property type="match status" value="1"/>
</dbReference>
<proteinExistence type="inferred from homology"/>
<protein>
    <recommendedName>
        <fullName evidence="6">Cytokinin dehydrogenase 1 FAD/cytokinin binding domain-containing protein</fullName>
    </recommendedName>
</protein>
<dbReference type="PANTHER" id="PTHR13878:SF102">
    <property type="entry name" value="CYTOKININ DEHYDROGENASE 5"/>
    <property type="match status" value="1"/>
</dbReference>
<evidence type="ECO:0000259" key="6">
    <source>
        <dbReference type="Pfam" id="PF09265"/>
    </source>
</evidence>